<proteinExistence type="predicted"/>
<protein>
    <submittedName>
        <fullName evidence="2">Uncharacterized protein</fullName>
    </submittedName>
</protein>
<feature type="chain" id="PRO_5032608738" evidence="1">
    <location>
        <begin position="28"/>
        <end position="97"/>
    </location>
</feature>
<feature type="signal peptide" evidence="1">
    <location>
        <begin position="1"/>
        <end position="27"/>
    </location>
</feature>
<dbReference type="RefSeq" id="WP_183343981.1">
    <property type="nucleotide sequence ID" value="NZ_JACHNU010000006.1"/>
</dbReference>
<evidence type="ECO:0000256" key="1">
    <source>
        <dbReference type="SAM" id="SignalP"/>
    </source>
</evidence>
<dbReference type="Proteomes" id="UP000585272">
    <property type="component" value="Unassembled WGS sequence"/>
</dbReference>
<gene>
    <name evidence="2" type="ORF">BDZ31_003780</name>
</gene>
<dbReference type="AlphaFoldDB" id="A0A840IGK4"/>
<organism evidence="2 3">
    <name type="scientific">Conexibacter arvalis</name>
    <dbReference type="NCBI Taxonomy" id="912552"/>
    <lineage>
        <taxon>Bacteria</taxon>
        <taxon>Bacillati</taxon>
        <taxon>Actinomycetota</taxon>
        <taxon>Thermoleophilia</taxon>
        <taxon>Solirubrobacterales</taxon>
        <taxon>Conexibacteraceae</taxon>
        <taxon>Conexibacter</taxon>
    </lineage>
</organism>
<accession>A0A840IGK4</accession>
<keyword evidence="3" id="KW-1185">Reference proteome</keyword>
<reference evidence="2 3" key="1">
    <citation type="submission" date="2020-08" db="EMBL/GenBank/DDBJ databases">
        <title>Genomic Encyclopedia of Archaeal and Bacterial Type Strains, Phase II (KMG-II): from individual species to whole genera.</title>
        <authorList>
            <person name="Goeker M."/>
        </authorList>
    </citation>
    <scope>NUCLEOTIDE SEQUENCE [LARGE SCALE GENOMIC DNA]</scope>
    <source>
        <strain evidence="2 3">DSM 23288</strain>
    </source>
</reference>
<name>A0A840IGK4_9ACTN</name>
<keyword evidence="1" id="KW-0732">Signal</keyword>
<dbReference type="EMBL" id="JACHNU010000006">
    <property type="protein sequence ID" value="MBB4664177.1"/>
    <property type="molecule type" value="Genomic_DNA"/>
</dbReference>
<comment type="caution">
    <text evidence="2">The sequence shown here is derived from an EMBL/GenBank/DDBJ whole genome shotgun (WGS) entry which is preliminary data.</text>
</comment>
<sequence length="97" mass="10571">MRNRWKALLAGVAAACAFAIPATGAQAAQIGQICHVGTAYWVSSIPSYDVRYSMYILGTGAGFRVLGYSGDFYYGRGNALPEGYFPRLNINQSSCYW</sequence>
<evidence type="ECO:0000313" key="3">
    <source>
        <dbReference type="Proteomes" id="UP000585272"/>
    </source>
</evidence>
<evidence type="ECO:0000313" key="2">
    <source>
        <dbReference type="EMBL" id="MBB4664177.1"/>
    </source>
</evidence>